<gene>
    <name evidence="1" type="ORF">LCGC14_1505350</name>
</gene>
<sequence>MINKEICEGCPYNYPLTSVYDVYFPLQLEQECGECMRKRNEELDNKKKGE</sequence>
<comment type="caution">
    <text evidence="1">The sequence shown here is derived from an EMBL/GenBank/DDBJ whole genome shotgun (WGS) entry which is preliminary data.</text>
</comment>
<dbReference type="EMBL" id="LAZR01010979">
    <property type="protein sequence ID" value="KKM64050.1"/>
    <property type="molecule type" value="Genomic_DNA"/>
</dbReference>
<evidence type="ECO:0000313" key="1">
    <source>
        <dbReference type="EMBL" id="KKM64050.1"/>
    </source>
</evidence>
<dbReference type="AlphaFoldDB" id="A0A0F9LI76"/>
<protein>
    <submittedName>
        <fullName evidence="1">Uncharacterized protein</fullName>
    </submittedName>
</protein>
<organism evidence="1">
    <name type="scientific">marine sediment metagenome</name>
    <dbReference type="NCBI Taxonomy" id="412755"/>
    <lineage>
        <taxon>unclassified sequences</taxon>
        <taxon>metagenomes</taxon>
        <taxon>ecological metagenomes</taxon>
    </lineage>
</organism>
<name>A0A0F9LI76_9ZZZZ</name>
<proteinExistence type="predicted"/>
<accession>A0A0F9LI76</accession>
<reference evidence="1" key="1">
    <citation type="journal article" date="2015" name="Nature">
        <title>Complex archaea that bridge the gap between prokaryotes and eukaryotes.</title>
        <authorList>
            <person name="Spang A."/>
            <person name="Saw J.H."/>
            <person name="Jorgensen S.L."/>
            <person name="Zaremba-Niedzwiedzka K."/>
            <person name="Martijn J."/>
            <person name="Lind A.E."/>
            <person name="van Eijk R."/>
            <person name="Schleper C."/>
            <person name="Guy L."/>
            <person name="Ettema T.J."/>
        </authorList>
    </citation>
    <scope>NUCLEOTIDE SEQUENCE</scope>
</reference>